<proteinExistence type="predicted"/>
<dbReference type="HOGENOM" id="CLU_1290791_0_0_1"/>
<reference evidence="2" key="2">
    <citation type="submission" date="2018-04" db="EMBL/GenBank/DDBJ databases">
        <title>OnivRS2 (Oryza nivara Reference Sequence Version 2).</title>
        <authorList>
            <person name="Zhang J."/>
            <person name="Kudrna D."/>
            <person name="Lee S."/>
            <person name="Talag J."/>
            <person name="Rajasekar S."/>
            <person name="Welchert J."/>
            <person name="Hsing Y.-I."/>
            <person name="Wing R.A."/>
        </authorList>
    </citation>
    <scope>NUCLEOTIDE SEQUENCE [LARGE SCALE GENOMIC DNA]</scope>
    <source>
        <strain evidence="2">SL10</strain>
    </source>
</reference>
<reference evidence="2" key="1">
    <citation type="submission" date="2015-04" db="UniProtKB">
        <authorList>
            <consortium name="EnsemblPlants"/>
        </authorList>
    </citation>
    <scope>IDENTIFICATION</scope>
    <source>
        <strain evidence="2">SL10</strain>
    </source>
</reference>
<keyword evidence="1" id="KW-1133">Transmembrane helix</keyword>
<dbReference type="STRING" id="4536.A0A0E0J123"/>
<organism evidence="2">
    <name type="scientific">Oryza nivara</name>
    <name type="common">Indian wild rice</name>
    <name type="synonym">Oryza sativa f. spontanea</name>
    <dbReference type="NCBI Taxonomy" id="4536"/>
    <lineage>
        <taxon>Eukaryota</taxon>
        <taxon>Viridiplantae</taxon>
        <taxon>Streptophyta</taxon>
        <taxon>Embryophyta</taxon>
        <taxon>Tracheophyta</taxon>
        <taxon>Spermatophyta</taxon>
        <taxon>Magnoliopsida</taxon>
        <taxon>Liliopsida</taxon>
        <taxon>Poales</taxon>
        <taxon>Poaceae</taxon>
        <taxon>BOP clade</taxon>
        <taxon>Oryzoideae</taxon>
        <taxon>Oryzeae</taxon>
        <taxon>Oryzinae</taxon>
        <taxon>Oryza</taxon>
    </lineage>
</organism>
<evidence type="ECO:0000256" key="1">
    <source>
        <dbReference type="SAM" id="Phobius"/>
    </source>
</evidence>
<dbReference type="AlphaFoldDB" id="A0A0E0J123"/>
<name>A0A0E0J123_ORYNI</name>
<dbReference type="EnsemblPlants" id="ONIVA11G10500.1">
    <property type="protein sequence ID" value="ONIVA11G10500.1"/>
    <property type="gene ID" value="ONIVA11G10500"/>
</dbReference>
<accession>A0A0E0J123</accession>
<protein>
    <submittedName>
        <fullName evidence="2">Uncharacterized protein</fullName>
    </submittedName>
</protein>
<dbReference type="Gramene" id="ONIVA11G10500.1">
    <property type="protein sequence ID" value="ONIVA11G10500.1"/>
    <property type="gene ID" value="ONIVA11G10500"/>
</dbReference>
<keyword evidence="1" id="KW-0472">Membrane</keyword>
<evidence type="ECO:0000313" key="2">
    <source>
        <dbReference type="EnsemblPlants" id="ONIVA11G10500.1"/>
    </source>
</evidence>
<evidence type="ECO:0000313" key="3">
    <source>
        <dbReference type="Proteomes" id="UP000006591"/>
    </source>
</evidence>
<sequence>MVISWPNVMGRFVAVTVRLRDMQPVFAIKNQGNLLIASPRKSLLPPSALMHLPPSQTLGVMAGVMVILFGNRKRFCRLSCNLLIFSNMQPRLQFFPPKAVYQWPTSTLIPTTKGKKVQEFDQDAQLEMSTPKVPYFYPMKGINEKIELMCRERGTMHQFLACNSIPAAIQVPSPFTALVLPKKTMFDFSRQVNKLDAAWTLDFPKSSYPPQNQP</sequence>
<keyword evidence="3" id="KW-1185">Reference proteome</keyword>
<feature type="transmembrane region" description="Helical" evidence="1">
    <location>
        <begin position="48"/>
        <end position="69"/>
    </location>
</feature>
<keyword evidence="1" id="KW-0812">Transmembrane</keyword>
<dbReference type="Proteomes" id="UP000006591">
    <property type="component" value="Chromosome 11"/>
</dbReference>